<proteinExistence type="predicted"/>
<dbReference type="InterPro" id="IPR055360">
    <property type="entry name" value="bAvd"/>
</dbReference>
<evidence type="ECO:0000259" key="1">
    <source>
        <dbReference type="Pfam" id="PF22296"/>
    </source>
</evidence>
<evidence type="ECO:0000313" key="2">
    <source>
        <dbReference type="EMBL" id="OQX03014.1"/>
    </source>
</evidence>
<dbReference type="Pfam" id="PF22296">
    <property type="entry name" value="bAvd"/>
    <property type="match status" value="1"/>
</dbReference>
<organism evidence="2 3">
    <name type="scientific">Thiothrix lacustris</name>
    <dbReference type="NCBI Taxonomy" id="525917"/>
    <lineage>
        <taxon>Bacteria</taxon>
        <taxon>Pseudomonadati</taxon>
        <taxon>Pseudomonadota</taxon>
        <taxon>Gammaproteobacteria</taxon>
        <taxon>Thiotrichales</taxon>
        <taxon>Thiotrichaceae</taxon>
        <taxon>Thiothrix</taxon>
    </lineage>
</organism>
<sequence>MKESPLFAKSYDFIRWLIPQTVKFPRNQRFVVTERLQTTAMDFMECLYQATDKTQQTNALKQADIKLKQLRFYLRLSHDLTLLDTRRFEHASLLLEEVGRLLGGWCKSTV</sequence>
<dbReference type="AlphaFoldDB" id="A0A1Y1QD50"/>
<dbReference type="NCBIfam" id="NF033474">
    <property type="entry name" value="DivGenRetAVD"/>
    <property type="match status" value="1"/>
</dbReference>
<dbReference type="EMBL" id="MTEJ01000437">
    <property type="protein sequence ID" value="OQX03014.1"/>
    <property type="molecule type" value="Genomic_DNA"/>
</dbReference>
<evidence type="ECO:0000313" key="3">
    <source>
        <dbReference type="Proteomes" id="UP000192491"/>
    </source>
</evidence>
<comment type="caution">
    <text evidence="2">The sequence shown here is derived from an EMBL/GenBank/DDBJ whole genome shotgun (WGS) entry which is preliminary data.</text>
</comment>
<accession>A0A1Y1QD50</accession>
<name>A0A1Y1QD50_9GAMM</name>
<reference evidence="2 3" key="1">
    <citation type="submission" date="2017-01" db="EMBL/GenBank/DDBJ databases">
        <title>Novel large sulfur bacteria in the metagenomes of groundwater-fed chemosynthetic microbial mats in the Lake Huron basin.</title>
        <authorList>
            <person name="Sharrar A.M."/>
            <person name="Flood B.E."/>
            <person name="Bailey J.V."/>
            <person name="Jones D.S."/>
            <person name="Biddanda B."/>
            <person name="Ruberg S.A."/>
            <person name="Marcus D.N."/>
            <person name="Dick G.J."/>
        </authorList>
    </citation>
    <scope>NUCLEOTIDE SEQUENCE [LARGE SCALE GENOMIC DNA]</scope>
    <source>
        <strain evidence="2">A8</strain>
    </source>
</reference>
<dbReference type="SUPFAM" id="SSF158446">
    <property type="entry name" value="IVS-encoded protein-like"/>
    <property type="match status" value="1"/>
</dbReference>
<dbReference type="Proteomes" id="UP000192491">
    <property type="component" value="Unassembled WGS sequence"/>
</dbReference>
<dbReference type="CDD" id="cd16376">
    <property type="entry name" value="Avd_like"/>
    <property type="match status" value="1"/>
</dbReference>
<dbReference type="InterPro" id="IPR036583">
    <property type="entry name" value="23S_rRNA_IVS_sf"/>
</dbReference>
<protein>
    <recommendedName>
        <fullName evidence="1">bAvd-like domain-containing protein</fullName>
    </recommendedName>
</protein>
<dbReference type="Gene3D" id="1.20.1440.60">
    <property type="entry name" value="23S rRNA-intervening sequence"/>
    <property type="match status" value="1"/>
</dbReference>
<gene>
    <name evidence="2" type="ORF">BWK73_40850</name>
</gene>
<feature type="domain" description="bAvd-like" evidence="1">
    <location>
        <begin position="9"/>
        <end position="108"/>
    </location>
</feature>